<reference evidence="1" key="1">
    <citation type="journal article" date="2020" name="J. ISSAAS">
        <title>Lactobacilli and other gastrointestinal microbiota of Peromyscus leucopus, reservoir host for agents of Lyme disease and other zoonoses in North America.</title>
        <authorList>
            <person name="Milovic A."/>
            <person name="Bassam K."/>
            <person name="Shao H."/>
            <person name="Chatzistamou I."/>
            <person name="Tufts D.M."/>
            <person name="Diuk-Wasser M."/>
            <person name="Barbour A.G."/>
        </authorList>
    </citation>
    <scope>NUCLEOTIDE SEQUENCE</scope>
    <source>
        <strain evidence="1">LL90</strain>
    </source>
</reference>
<name>A0A6G8F3D3_9PROT</name>
<dbReference type="EMBL" id="MN990732">
    <property type="protein sequence ID" value="QIM10746.1"/>
    <property type="molecule type" value="Genomic_DNA"/>
</dbReference>
<dbReference type="AlphaFoldDB" id="A0A6G8F3D3"/>
<sequence>MTIEDNMPEINDKNINIPLVLNIEEDIKIPQDTVDNRKEIIDSGSNKKIINYGRPQLNLDIEELNAQQRKIDKDNLAVIATSFAKGEIDEEARHYLMQYYRDGTAVYEHFKESLNGLFGTQPKSIKYINLLTGDIDNDTPYFNEHVGPQNTMMYEYEINAPWRLENQIPGAGGEKISIKVIMPKMKSIERVLEKVRKGGKYDLERQAELKKLEAGQPADQAKLRTPIQKLKDVLRCTILAPRYDDITALYNYGLEMGKTSKSSRPSKYLDNDVKNAAAFFKNIKNYRDMKTYLHVPDQNGEKLFGEVQYKTEVQFFMADIKTHLEYEQARKYQQMFYESLTEGDKKLLNTKIYLCLLNIQKLNSQSFERYNLSVLQDMRKMEDKLKASGCSPTADGTYPLCKKLLDKNLLVRSSMALMDNSFSKSPAWVRDVYRRYYKNIDAKYLVDLRKDKSCQR</sequence>
<accession>A0A6G8F3D3</accession>
<gene>
    <name evidence="1" type="ORF">PlAlph_6380</name>
</gene>
<evidence type="ECO:0000313" key="1">
    <source>
        <dbReference type="EMBL" id="QIM10746.1"/>
    </source>
</evidence>
<protein>
    <submittedName>
        <fullName evidence="1">Uncharacterized protein</fullName>
    </submittedName>
</protein>
<proteinExistence type="predicted"/>
<organism evidence="1">
    <name type="scientific">uncultured Alphaproteobacteria bacterium</name>
    <dbReference type="NCBI Taxonomy" id="91750"/>
    <lineage>
        <taxon>Bacteria</taxon>
        <taxon>Pseudomonadati</taxon>
        <taxon>Pseudomonadota</taxon>
        <taxon>Alphaproteobacteria</taxon>
        <taxon>environmental samples</taxon>
    </lineage>
</organism>